<keyword evidence="3" id="KW-1185">Reference proteome</keyword>
<evidence type="ECO:0000259" key="1">
    <source>
        <dbReference type="Pfam" id="PF14088"/>
    </source>
</evidence>
<feature type="domain" description="DUF4268" evidence="1">
    <location>
        <begin position="10"/>
        <end position="136"/>
    </location>
</feature>
<dbReference type="Pfam" id="PF14088">
    <property type="entry name" value="DUF4268"/>
    <property type="match status" value="1"/>
</dbReference>
<dbReference type="OrthoDB" id="1467516at2"/>
<sequence>MFSREESKKLREEFWIAFGKSFPRKWILYNTKIKGLAFKFHFDVKKAMVILDIETDDLDRRLQLWEKLESLKSILTSDDYFAGAQYEDFYLLDNGKEVSRIFIEKSGVSIHNKNTWQETMVFLNESMSTFEEFFLEFRDILKG</sequence>
<gene>
    <name evidence="2" type="ORF">D1013_14770</name>
</gene>
<name>A0A3G2L8M7_9FLAO</name>
<dbReference type="KEGG" id="emar:D1013_14770"/>
<organism evidence="2 3">
    <name type="scientific">Euzebyella marina</name>
    <dbReference type="NCBI Taxonomy" id="1761453"/>
    <lineage>
        <taxon>Bacteria</taxon>
        <taxon>Pseudomonadati</taxon>
        <taxon>Bacteroidota</taxon>
        <taxon>Flavobacteriia</taxon>
        <taxon>Flavobacteriales</taxon>
        <taxon>Flavobacteriaceae</taxon>
        <taxon>Euzebyella</taxon>
    </lineage>
</organism>
<dbReference type="Proteomes" id="UP000276309">
    <property type="component" value="Chromosome"/>
</dbReference>
<dbReference type="AlphaFoldDB" id="A0A3G2L8M7"/>
<protein>
    <submittedName>
        <fullName evidence="2">DUF4268 domain-containing protein</fullName>
    </submittedName>
</protein>
<proteinExistence type="predicted"/>
<evidence type="ECO:0000313" key="2">
    <source>
        <dbReference type="EMBL" id="AYN68553.1"/>
    </source>
</evidence>
<dbReference type="RefSeq" id="WP_121849566.1">
    <property type="nucleotide sequence ID" value="NZ_CP032050.1"/>
</dbReference>
<evidence type="ECO:0000313" key="3">
    <source>
        <dbReference type="Proteomes" id="UP000276309"/>
    </source>
</evidence>
<dbReference type="InterPro" id="IPR025364">
    <property type="entry name" value="DUF4268"/>
</dbReference>
<reference evidence="2 3" key="1">
    <citation type="submission" date="2018-08" db="EMBL/GenBank/DDBJ databases">
        <title>The reduced genetic potential of extracellular carbohydrate catabolism in Euzebyella marina RN62, a Flavobacteriia bacterium isolated from the hadal water.</title>
        <authorList>
            <person name="Xue C."/>
        </authorList>
    </citation>
    <scope>NUCLEOTIDE SEQUENCE [LARGE SCALE GENOMIC DNA]</scope>
    <source>
        <strain evidence="2 3">RN62</strain>
    </source>
</reference>
<accession>A0A3G2L8M7</accession>
<dbReference type="EMBL" id="CP032050">
    <property type="protein sequence ID" value="AYN68553.1"/>
    <property type="molecule type" value="Genomic_DNA"/>
</dbReference>